<dbReference type="RefSeq" id="WP_097280350.1">
    <property type="nucleotide sequence ID" value="NZ_OCNJ01000007.1"/>
</dbReference>
<dbReference type="EMBL" id="OCNJ01000007">
    <property type="protein sequence ID" value="SOD98229.1"/>
    <property type="molecule type" value="Genomic_DNA"/>
</dbReference>
<gene>
    <name evidence="1" type="ORF">SAMN05421508_107257</name>
</gene>
<accession>A0A286GT28</accession>
<dbReference type="Gene3D" id="1.20.1260.10">
    <property type="match status" value="1"/>
</dbReference>
<dbReference type="PIRSF" id="PIRSF037834">
    <property type="entry name" value="PA_CoA_Oase3"/>
    <property type="match status" value="1"/>
</dbReference>
<dbReference type="InterPro" id="IPR007814">
    <property type="entry name" value="PaaA_PaaC"/>
</dbReference>
<dbReference type="FunFam" id="1.20.1260.10:FF:000012">
    <property type="entry name" value="1,2-phenylacetyl-CoA epoxidase, subunit C"/>
    <property type="match status" value="1"/>
</dbReference>
<dbReference type="GO" id="GO:0010124">
    <property type="term" value="P:phenylacetate catabolic process"/>
    <property type="evidence" value="ECO:0007669"/>
    <property type="project" value="InterPro"/>
</dbReference>
<dbReference type="NCBIfam" id="TIGR02158">
    <property type="entry name" value="PA_CoA_Oxy3"/>
    <property type="match status" value="1"/>
</dbReference>
<dbReference type="InterPro" id="IPR012347">
    <property type="entry name" value="Ferritin-like"/>
</dbReference>
<dbReference type="InterPro" id="IPR052703">
    <property type="entry name" value="Aromatic_CoA_ox/epox"/>
</dbReference>
<organism evidence="1 2">
    <name type="scientific">Caenispirillum bisanense</name>
    <dbReference type="NCBI Taxonomy" id="414052"/>
    <lineage>
        <taxon>Bacteria</taxon>
        <taxon>Pseudomonadati</taxon>
        <taxon>Pseudomonadota</taxon>
        <taxon>Alphaproteobacteria</taxon>
        <taxon>Rhodospirillales</taxon>
        <taxon>Novispirillaceae</taxon>
        <taxon>Caenispirillum</taxon>
    </lineage>
</organism>
<sequence>MTTVSNDDLFAYALRLGDDSLILGQRLGEWCAKSPEMELDIALMNTALDVLGRARGFLTYAGQVEGNGRDEDALAFLRDVEAFGNVLLVEQPNGNFADTIARQFLFDAFDLPFMEALAASADETLSAIAAKAVKETAYHLRFSREWTIRLGDGTEESHARMQAAVNEMWPYVHELFEMDAVEERLCAAGVAVDRAALRDRFERTVADTLAEATLTRPETSWRPVGGRHGRHTEQFGHLLAEMQWMQRAYPGCTW</sequence>
<dbReference type="AlphaFoldDB" id="A0A286GT28"/>
<keyword evidence="2" id="KW-1185">Reference proteome</keyword>
<dbReference type="InterPro" id="IPR011882">
    <property type="entry name" value="PaaC"/>
</dbReference>
<reference evidence="1 2" key="1">
    <citation type="submission" date="2017-09" db="EMBL/GenBank/DDBJ databases">
        <authorList>
            <person name="Ehlers B."/>
            <person name="Leendertz F.H."/>
        </authorList>
    </citation>
    <scope>NUCLEOTIDE SEQUENCE [LARGE SCALE GENOMIC DNA]</scope>
    <source>
        <strain evidence="1 2">USBA 140</strain>
    </source>
</reference>
<dbReference type="PANTHER" id="PTHR30458:SF0">
    <property type="entry name" value="1,2-PHENYLACETYL-COA EPOXIDASE, SUBUNIT C"/>
    <property type="match status" value="1"/>
</dbReference>
<dbReference type="PANTHER" id="PTHR30458">
    <property type="entry name" value="PHENYLACETIC ACID DEGRADATION PROTEIN PAA"/>
    <property type="match status" value="1"/>
</dbReference>
<proteinExistence type="predicted"/>
<dbReference type="Proteomes" id="UP000219621">
    <property type="component" value="Unassembled WGS sequence"/>
</dbReference>
<dbReference type="InterPro" id="IPR009078">
    <property type="entry name" value="Ferritin-like_SF"/>
</dbReference>
<dbReference type="OrthoDB" id="9789947at2"/>
<protein>
    <submittedName>
        <fullName evidence="1">Ring-1,2-phenylacetyl-CoA epoxidase subunit PaaC</fullName>
    </submittedName>
</protein>
<evidence type="ECO:0000313" key="2">
    <source>
        <dbReference type="Proteomes" id="UP000219621"/>
    </source>
</evidence>
<dbReference type="SUPFAM" id="SSF47240">
    <property type="entry name" value="Ferritin-like"/>
    <property type="match status" value="1"/>
</dbReference>
<dbReference type="Pfam" id="PF05138">
    <property type="entry name" value="PaaA_PaaC"/>
    <property type="match status" value="1"/>
</dbReference>
<dbReference type="GO" id="GO:0005829">
    <property type="term" value="C:cytosol"/>
    <property type="evidence" value="ECO:0007669"/>
    <property type="project" value="TreeGrafter"/>
</dbReference>
<evidence type="ECO:0000313" key="1">
    <source>
        <dbReference type="EMBL" id="SOD98229.1"/>
    </source>
</evidence>
<name>A0A286GT28_9PROT</name>